<proteinExistence type="predicted"/>
<dbReference type="EMBL" id="BGZK01000872">
    <property type="protein sequence ID" value="GBP63560.1"/>
    <property type="molecule type" value="Genomic_DNA"/>
</dbReference>
<organism evidence="2 3">
    <name type="scientific">Eumeta variegata</name>
    <name type="common">Bagworm moth</name>
    <name type="synonym">Eumeta japonica</name>
    <dbReference type="NCBI Taxonomy" id="151549"/>
    <lineage>
        <taxon>Eukaryota</taxon>
        <taxon>Metazoa</taxon>
        <taxon>Ecdysozoa</taxon>
        <taxon>Arthropoda</taxon>
        <taxon>Hexapoda</taxon>
        <taxon>Insecta</taxon>
        <taxon>Pterygota</taxon>
        <taxon>Neoptera</taxon>
        <taxon>Endopterygota</taxon>
        <taxon>Lepidoptera</taxon>
        <taxon>Glossata</taxon>
        <taxon>Ditrysia</taxon>
        <taxon>Tineoidea</taxon>
        <taxon>Psychidae</taxon>
        <taxon>Oiketicinae</taxon>
        <taxon>Eumeta</taxon>
    </lineage>
</organism>
<feature type="region of interest" description="Disordered" evidence="1">
    <location>
        <begin position="21"/>
        <end position="53"/>
    </location>
</feature>
<comment type="caution">
    <text evidence="2">The sequence shown here is derived from an EMBL/GenBank/DDBJ whole genome shotgun (WGS) entry which is preliminary data.</text>
</comment>
<dbReference type="AlphaFoldDB" id="A0A4C1XKC1"/>
<evidence type="ECO:0000313" key="2">
    <source>
        <dbReference type="EMBL" id="GBP63560.1"/>
    </source>
</evidence>
<name>A0A4C1XKC1_EUMVA</name>
<reference evidence="2 3" key="1">
    <citation type="journal article" date="2019" name="Commun. Biol.">
        <title>The bagworm genome reveals a unique fibroin gene that provides high tensile strength.</title>
        <authorList>
            <person name="Kono N."/>
            <person name="Nakamura H."/>
            <person name="Ohtoshi R."/>
            <person name="Tomita M."/>
            <person name="Numata K."/>
            <person name="Arakawa K."/>
        </authorList>
    </citation>
    <scope>NUCLEOTIDE SEQUENCE [LARGE SCALE GENOMIC DNA]</scope>
</reference>
<sequence>MGQCDVRTGMTHCRFGLFPAESEGTGQARRGPDVQGGPCILSRPRRPGVGRQPLPVDVAVTMTTSRTDRHNVLSKALSE</sequence>
<evidence type="ECO:0000313" key="3">
    <source>
        <dbReference type="Proteomes" id="UP000299102"/>
    </source>
</evidence>
<gene>
    <name evidence="2" type="ORF">EVAR_61300_1</name>
</gene>
<evidence type="ECO:0000256" key="1">
    <source>
        <dbReference type="SAM" id="MobiDB-lite"/>
    </source>
</evidence>
<protein>
    <submittedName>
        <fullName evidence="2">Uncharacterized protein</fullName>
    </submittedName>
</protein>
<keyword evidence="3" id="KW-1185">Reference proteome</keyword>
<dbReference type="Proteomes" id="UP000299102">
    <property type="component" value="Unassembled WGS sequence"/>
</dbReference>
<accession>A0A4C1XKC1</accession>